<organism evidence="2">
    <name type="scientific">viral metagenome</name>
    <dbReference type="NCBI Taxonomy" id="1070528"/>
    <lineage>
        <taxon>unclassified sequences</taxon>
        <taxon>metagenomes</taxon>
        <taxon>organismal metagenomes</taxon>
    </lineage>
</organism>
<feature type="transmembrane region" description="Helical" evidence="1">
    <location>
        <begin position="255"/>
        <end position="272"/>
    </location>
</feature>
<keyword evidence="1" id="KW-0472">Membrane</keyword>
<evidence type="ECO:0000256" key="1">
    <source>
        <dbReference type="SAM" id="Phobius"/>
    </source>
</evidence>
<sequence>MVKLDKNSKKTNNKSKKEDSAKNDYKRFFVVFIYNIIHIAIWVVLGSNFSYITMFKNNESSIPTNINIPPYSKIPKMSSFEKRVGTMFGGNPFTDYKYNYGFPYDLKDTNSVGYWFGQMMATSWSSSRAIFRKILDFSKNLGSTGQLILGPLIIILGWLVSNVIGFCTTLYGSLQSDITGIILTVLCAIFGPLWIISSVNASLQALLFSLFFITPLFTSNGRDHLRSTINQHSNLIFLMLGLMITANAYNNLNSYVGLGMLIMVAIMYIPTLF</sequence>
<feature type="transmembrane region" description="Helical" evidence="1">
    <location>
        <begin position="202"/>
        <end position="220"/>
    </location>
</feature>
<accession>A0A6C0KGB5</accession>
<proteinExistence type="predicted"/>
<protein>
    <submittedName>
        <fullName evidence="2">Uncharacterized protein</fullName>
    </submittedName>
</protein>
<name>A0A6C0KGB5_9ZZZZ</name>
<keyword evidence="1" id="KW-1133">Transmembrane helix</keyword>
<dbReference type="AlphaFoldDB" id="A0A6C0KGB5"/>
<reference evidence="2" key="1">
    <citation type="journal article" date="2020" name="Nature">
        <title>Giant virus diversity and host interactions through global metagenomics.</title>
        <authorList>
            <person name="Schulz F."/>
            <person name="Roux S."/>
            <person name="Paez-Espino D."/>
            <person name="Jungbluth S."/>
            <person name="Walsh D.A."/>
            <person name="Denef V.J."/>
            <person name="McMahon K.D."/>
            <person name="Konstantinidis K.T."/>
            <person name="Eloe-Fadrosh E.A."/>
            <person name="Kyrpides N.C."/>
            <person name="Woyke T."/>
        </authorList>
    </citation>
    <scope>NUCLEOTIDE SEQUENCE</scope>
    <source>
        <strain evidence="2">GVMAG-S-3300011013-78</strain>
    </source>
</reference>
<evidence type="ECO:0000313" key="2">
    <source>
        <dbReference type="EMBL" id="QHU16383.1"/>
    </source>
</evidence>
<dbReference type="EMBL" id="MN740880">
    <property type="protein sequence ID" value="QHU16383.1"/>
    <property type="molecule type" value="Genomic_DNA"/>
</dbReference>
<feature type="transmembrane region" description="Helical" evidence="1">
    <location>
        <begin position="148"/>
        <end position="171"/>
    </location>
</feature>
<feature type="transmembrane region" description="Helical" evidence="1">
    <location>
        <begin position="25"/>
        <end position="45"/>
    </location>
</feature>
<keyword evidence="1" id="KW-0812">Transmembrane</keyword>
<feature type="transmembrane region" description="Helical" evidence="1">
    <location>
        <begin position="178"/>
        <end position="196"/>
    </location>
</feature>